<dbReference type="NCBIfam" id="TIGR03355">
    <property type="entry name" value="VI_chp_2"/>
    <property type="match status" value="1"/>
</dbReference>
<evidence type="ECO:0000256" key="1">
    <source>
        <dbReference type="SAM" id="MobiDB-lite"/>
    </source>
</evidence>
<dbReference type="EMBL" id="JACBZF010000004">
    <property type="protein sequence ID" value="NYH96072.1"/>
    <property type="molecule type" value="Genomic_DNA"/>
</dbReference>
<proteinExistence type="predicted"/>
<reference evidence="4 5" key="1">
    <citation type="submission" date="2020-07" db="EMBL/GenBank/DDBJ databases">
        <title>Genomic Encyclopedia of Type Strains, Phase IV (KMG-IV): sequencing the most valuable type-strain genomes for metagenomic binning, comparative biology and taxonomic classification.</title>
        <authorList>
            <person name="Goeker M."/>
        </authorList>
    </citation>
    <scope>NUCLEOTIDE SEQUENCE [LARGE SCALE GENOMIC DNA]</scope>
    <source>
        <strain evidence="4 5">DSM 29043</strain>
    </source>
</reference>
<dbReference type="AlphaFoldDB" id="A0A7Y9XWY0"/>
<accession>A0A7Y9XWY0</accession>
<dbReference type="Pfam" id="PF18945">
    <property type="entry name" value="VipB_2"/>
    <property type="match status" value="1"/>
</dbReference>
<organism evidence="4 5">
    <name type="scientific">Novosphingobium marinum</name>
    <dbReference type="NCBI Taxonomy" id="1514948"/>
    <lineage>
        <taxon>Bacteria</taxon>
        <taxon>Pseudomonadati</taxon>
        <taxon>Pseudomonadota</taxon>
        <taxon>Alphaproteobacteria</taxon>
        <taxon>Sphingomonadales</taxon>
        <taxon>Sphingomonadaceae</taxon>
        <taxon>Novosphingobium</taxon>
    </lineage>
</organism>
<evidence type="ECO:0000313" key="5">
    <source>
        <dbReference type="Proteomes" id="UP000522081"/>
    </source>
</evidence>
<gene>
    <name evidence="4" type="ORF">FHS75_002404</name>
</gene>
<evidence type="ECO:0000259" key="3">
    <source>
        <dbReference type="Pfam" id="PF18945"/>
    </source>
</evidence>
<dbReference type="InterPro" id="IPR010269">
    <property type="entry name" value="T6SS_TssC-like"/>
</dbReference>
<evidence type="ECO:0000313" key="4">
    <source>
        <dbReference type="EMBL" id="NYH96072.1"/>
    </source>
</evidence>
<comment type="caution">
    <text evidence="4">The sequence shown here is derived from an EMBL/GenBank/DDBJ whole genome shotgun (WGS) entry which is preliminary data.</text>
</comment>
<dbReference type="RefSeq" id="WP_179407920.1">
    <property type="nucleotide sequence ID" value="NZ_BMGF01000004.1"/>
</dbReference>
<dbReference type="Pfam" id="PF05943">
    <property type="entry name" value="VipB"/>
    <property type="match status" value="1"/>
</dbReference>
<feature type="domain" description="TssC1 N-terminal" evidence="2">
    <location>
        <begin position="74"/>
        <end position="372"/>
    </location>
</feature>
<dbReference type="PANTHER" id="PTHR35565">
    <property type="entry name" value="CYTOPLASMIC PROTEIN-RELATED"/>
    <property type="match status" value="1"/>
</dbReference>
<protein>
    <submittedName>
        <fullName evidence="4">Type VI secretion system protein ImpC</fullName>
    </submittedName>
</protein>
<feature type="domain" description="TssC1 C-terminal" evidence="3">
    <location>
        <begin position="382"/>
        <end position="493"/>
    </location>
</feature>
<dbReference type="PANTHER" id="PTHR35565:SF3">
    <property type="entry name" value="TYPE VI SECRETION SYSTEM SHEATH PROTEIN TSSC1"/>
    <property type="match status" value="1"/>
</dbReference>
<dbReference type="InterPro" id="IPR044032">
    <property type="entry name" value="TssC1_C"/>
</dbReference>
<dbReference type="InterPro" id="IPR044031">
    <property type="entry name" value="TssC1_N"/>
</dbReference>
<dbReference type="Proteomes" id="UP000522081">
    <property type="component" value="Unassembled WGS sequence"/>
</dbReference>
<keyword evidence="5" id="KW-1185">Reference proteome</keyword>
<evidence type="ECO:0000259" key="2">
    <source>
        <dbReference type="Pfam" id="PF05943"/>
    </source>
</evidence>
<feature type="region of interest" description="Disordered" evidence="1">
    <location>
        <begin position="1"/>
        <end position="23"/>
    </location>
</feature>
<name>A0A7Y9XWY0_9SPHN</name>
<feature type="compositionally biased region" description="Low complexity" evidence="1">
    <location>
        <begin position="8"/>
        <end position="18"/>
    </location>
</feature>
<sequence>MSTENVQSATAAPATETESAPDDFSALLRKEFKPASEERASRIEQAVSTLAEQVLQDESLVSDDVFKTMDSLRAAIDKKLSDQINEIIHHPDYQKLESAWRGLHYMVMNTATGSDLKIRVMNISKDEVRKMFRQYRDAAWDQSPLFKKIYEAEFGQLGGQPYGAFVCDYDFDHSAPDLEIQKGLSKIGAAAHAPFIAAAAPGLLGMESWTELSNPRDLAKQFDATDYVAWRTFRESTDSRYLALTMPRFLGRPIYGPKTEPVDEFDFEEDTAGDHDKHLWVNSAYAMGVRITEAFSTWGWCTRIRGVESGGTVEGLPTSMFPTDEGGVDLKCPTEIAISDRREAELSKAGMLALVHRKNTDQATFIGAQTVHKPAVYEDPAATASANLSARLPYLFASCRFAHYLKCMVRDWVGGTRTPKQIQDDLQGWIAQYIDGQPDASSEETKARLPLKEARVQVIPDEENPGYYKGKFHMVPHYQLEGMDVALSMVSRLPKPAA</sequence>